<dbReference type="PRINTS" id="PR01129">
    <property type="entry name" value="GIPRECEPTOR"/>
</dbReference>
<dbReference type="Ensembl" id="ENSABRT00000038338.1">
    <property type="protein sequence ID" value="ENSABRP00000027468.1"/>
    <property type="gene ID" value="ENSABRG00000022863.1"/>
</dbReference>
<dbReference type="InterPro" id="IPR036445">
    <property type="entry name" value="GPCR_2_extracell_dom_sf"/>
</dbReference>
<dbReference type="InterPro" id="IPR001879">
    <property type="entry name" value="GPCR_2_extracellular_dom"/>
</dbReference>
<dbReference type="PROSITE" id="PS50227">
    <property type="entry name" value="G_PROTEIN_RECEP_F2_3"/>
    <property type="match status" value="1"/>
</dbReference>
<evidence type="ECO:0000256" key="10">
    <source>
        <dbReference type="ARBA" id="ARBA00023224"/>
    </source>
</evidence>
<feature type="transmembrane region" description="Helical" evidence="11">
    <location>
        <begin position="334"/>
        <end position="353"/>
    </location>
</feature>
<dbReference type="AlphaFoldDB" id="A0A8B9CYK9"/>
<dbReference type="SUPFAM" id="SSF81321">
    <property type="entry name" value="Family A G protein-coupled receptor-like"/>
    <property type="match status" value="1"/>
</dbReference>
<dbReference type="PANTHER" id="PTHR45620">
    <property type="entry name" value="PDF RECEPTOR-LIKE PROTEIN-RELATED"/>
    <property type="match status" value="1"/>
</dbReference>
<evidence type="ECO:0000313" key="15">
    <source>
        <dbReference type="Proteomes" id="UP000694426"/>
    </source>
</evidence>
<keyword evidence="10" id="KW-0807">Transducer</keyword>
<name>A0A8B9CYK9_9AVES</name>
<dbReference type="Proteomes" id="UP000694426">
    <property type="component" value="Unplaced"/>
</dbReference>
<keyword evidence="3" id="KW-1003">Cell membrane</keyword>
<evidence type="ECO:0000256" key="2">
    <source>
        <dbReference type="ARBA" id="ARBA00005314"/>
    </source>
</evidence>
<evidence type="ECO:0000256" key="7">
    <source>
        <dbReference type="ARBA" id="ARBA00023136"/>
    </source>
</evidence>
<evidence type="ECO:0000256" key="8">
    <source>
        <dbReference type="ARBA" id="ARBA00023170"/>
    </source>
</evidence>
<feature type="transmembrane region" description="Helical" evidence="11">
    <location>
        <begin position="415"/>
        <end position="436"/>
    </location>
</feature>
<keyword evidence="7 11" id="KW-0472">Membrane</keyword>
<dbReference type="FunFam" id="1.20.1070.10:FF:000363">
    <property type="entry name" value="Glucagon receptor"/>
    <property type="match status" value="1"/>
</dbReference>
<dbReference type="Gene3D" id="4.10.1240.10">
    <property type="entry name" value="GPCR, family 2, extracellular hormone receptor domain"/>
    <property type="match status" value="1"/>
</dbReference>
<reference evidence="14" key="1">
    <citation type="submission" date="2025-08" db="UniProtKB">
        <authorList>
            <consortium name="Ensembl"/>
        </authorList>
    </citation>
    <scope>IDENTIFICATION</scope>
</reference>
<comment type="similarity">
    <text evidence="2">Belongs to the G-protein coupled receptor 2 family.</text>
</comment>
<feature type="transmembrane region" description="Helical" evidence="11">
    <location>
        <begin position="373"/>
        <end position="394"/>
    </location>
</feature>
<keyword evidence="5 11" id="KW-1133">Transmembrane helix</keyword>
<keyword evidence="4 11" id="KW-0812">Transmembrane</keyword>
<sequence length="497" mass="55861">MPAPPGPCLCPPSAPSPVAPGWHLVTPSGFCSHPSHCCARSPVLPRGAQPSAVPPSAAASRPGPGCRRLAGTAVRDVMAPAYRQSLVHLAWMCLFSSVPHGGAKVLERTFEEWMRYRDECLRRMASEPYPAGLFCNRTFDMYACWPDGTGLGSRGSLVGVRSLCCFVPAVKHGLVSRRCGVDGQWVTVNGSQPWRDYSQCEEEMEAGAPQVLYTVGYSLSLLTLVSALLVLTVFRKLHCTRNYIHANLFASFGLRATSVMVKDALLERRWGMEVVQVADWQALLSHEAALGCRAAQVLMQYCILANHYWFLVEAVYLYKLLIGAVFSEKNYYRLYLYLGWGTPVVFVVPWMAAKYLKENAECWALNENMAYWWIIRIPILLASLINLLIFMRILKVILAKLRANQKGYADYKLRLAKATLTLIPLFGIHEVVFIFATDEQTTGILRYVKVFFTLFLNSFQGFLVAVLYCFANKEVKSEMKKKWQLWKLDHPALCCTQ</sequence>
<dbReference type="PANTHER" id="PTHR45620:SF30">
    <property type="entry name" value="GLUCAGON RECEPTOR-LIKE PROTEIN"/>
    <property type="match status" value="1"/>
</dbReference>
<dbReference type="GO" id="GO:0017046">
    <property type="term" value="F:peptide hormone binding"/>
    <property type="evidence" value="ECO:0007669"/>
    <property type="project" value="TreeGrafter"/>
</dbReference>
<dbReference type="GeneTree" id="ENSGT00940000166280"/>
<evidence type="ECO:0000256" key="9">
    <source>
        <dbReference type="ARBA" id="ARBA00023180"/>
    </source>
</evidence>
<dbReference type="GO" id="GO:0008528">
    <property type="term" value="F:G protein-coupled peptide receptor activity"/>
    <property type="evidence" value="ECO:0007669"/>
    <property type="project" value="TreeGrafter"/>
</dbReference>
<dbReference type="Pfam" id="PF00002">
    <property type="entry name" value="7tm_2"/>
    <property type="match status" value="1"/>
</dbReference>
<evidence type="ECO:0000256" key="3">
    <source>
        <dbReference type="ARBA" id="ARBA00022475"/>
    </source>
</evidence>
<dbReference type="PROSITE" id="PS00650">
    <property type="entry name" value="G_PROTEIN_RECEP_F2_2"/>
    <property type="match status" value="1"/>
</dbReference>
<proteinExistence type="inferred from homology"/>
<evidence type="ECO:0000313" key="14">
    <source>
        <dbReference type="Ensembl" id="ENSABRP00000027468.1"/>
    </source>
</evidence>
<dbReference type="InterPro" id="IPR017983">
    <property type="entry name" value="GPCR_2_secretin-like_CS"/>
</dbReference>
<dbReference type="GO" id="GO:0007166">
    <property type="term" value="P:cell surface receptor signaling pathway"/>
    <property type="evidence" value="ECO:0007669"/>
    <property type="project" value="InterPro"/>
</dbReference>
<accession>A0A8B9CYK9</accession>
<dbReference type="InterPro" id="IPR017981">
    <property type="entry name" value="GPCR_2-like_7TM"/>
</dbReference>
<dbReference type="SUPFAM" id="SSF111418">
    <property type="entry name" value="Hormone receptor domain"/>
    <property type="match status" value="1"/>
</dbReference>
<reference evidence="14" key="2">
    <citation type="submission" date="2025-09" db="UniProtKB">
        <authorList>
            <consortium name="Ensembl"/>
        </authorList>
    </citation>
    <scope>IDENTIFICATION</scope>
</reference>
<organism evidence="14 15">
    <name type="scientific">Anser brachyrhynchus</name>
    <name type="common">Pink-footed goose</name>
    <dbReference type="NCBI Taxonomy" id="132585"/>
    <lineage>
        <taxon>Eukaryota</taxon>
        <taxon>Metazoa</taxon>
        <taxon>Chordata</taxon>
        <taxon>Craniata</taxon>
        <taxon>Vertebrata</taxon>
        <taxon>Euteleostomi</taxon>
        <taxon>Archelosauria</taxon>
        <taxon>Archosauria</taxon>
        <taxon>Dinosauria</taxon>
        <taxon>Saurischia</taxon>
        <taxon>Theropoda</taxon>
        <taxon>Coelurosauria</taxon>
        <taxon>Aves</taxon>
        <taxon>Neognathae</taxon>
        <taxon>Galloanserae</taxon>
        <taxon>Anseriformes</taxon>
        <taxon>Anatidae</taxon>
        <taxon>Anserinae</taxon>
        <taxon>Anser</taxon>
    </lineage>
</organism>
<keyword evidence="8" id="KW-0675">Receptor</keyword>
<dbReference type="Pfam" id="PF02793">
    <property type="entry name" value="HRM"/>
    <property type="match status" value="1"/>
</dbReference>
<dbReference type="GO" id="GO:0007188">
    <property type="term" value="P:adenylate cyclase-modulating G protein-coupled receptor signaling pathway"/>
    <property type="evidence" value="ECO:0007669"/>
    <property type="project" value="TreeGrafter"/>
</dbReference>
<keyword evidence="6" id="KW-0297">G-protein coupled receptor</keyword>
<protein>
    <recommendedName>
        <fullName evidence="16">Glucagon receptor</fullName>
    </recommendedName>
</protein>
<dbReference type="PRINTS" id="PR00249">
    <property type="entry name" value="GPCRSECRETIN"/>
</dbReference>
<feature type="domain" description="G-protein coupled receptors family 2 profile 1" evidence="12">
    <location>
        <begin position="119"/>
        <end position="204"/>
    </location>
</feature>
<dbReference type="CDD" id="cd15985">
    <property type="entry name" value="7tmB1_GlucagonR-like_1"/>
    <property type="match status" value="1"/>
</dbReference>
<feature type="domain" description="G-protein coupled receptors family 2 profile 2" evidence="13">
    <location>
        <begin position="209"/>
        <end position="472"/>
    </location>
</feature>
<dbReference type="PROSITE" id="PS50261">
    <property type="entry name" value="G_PROTEIN_RECEP_F2_4"/>
    <property type="match status" value="1"/>
</dbReference>
<dbReference type="InterPro" id="IPR050332">
    <property type="entry name" value="GPCR_2"/>
</dbReference>
<evidence type="ECO:0000256" key="11">
    <source>
        <dbReference type="SAM" id="Phobius"/>
    </source>
</evidence>
<evidence type="ECO:0000256" key="5">
    <source>
        <dbReference type="ARBA" id="ARBA00022989"/>
    </source>
</evidence>
<evidence type="ECO:0000256" key="6">
    <source>
        <dbReference type="ARBA" id="ARBA00023040"/>
    </source>
</evidence>
<dbReference type="GO" id="GO:0016519">
    <property type="term" value="F:gastric inhibitory peptide receptor activity"/>
    <property type="evidence" value="ECO:0007669"/>
    <property type="project" value="InterPro"/>
</dbReference>
<dbReference type="Gene3D" id="1.20.1070.10">
    <property type="entry name" value="Rhodopsin 7-helix transmembrane proteins"/>
    <property type="match status" value="1"/>
</dbReference>
<dbReference type="InterPro" id="IPR001749">
    <property type="entry name" value="GPCR_2_GIP_rcpt"/>
</dbReference>
<dbReference type="InterPro" id="IPR000832">
    <property type="entry name" value="GPCR_2_secretin-like"/>
</dbReference>
<dbReference type="GO" id="GO:0005886">
    <property type="term" value="C:plasma membrane"/>
    <property type="evidence" value="ECO:0007669"/>
    <property type="project" value="UniProtKB-SubCell"/>
</dbReference>
<evidence type="ECO:0000259" key="13">
    <source>
        <dbReference type="PROSITE" id="PS50261"/>
    </source>
</evidence>
<evidence type="ECO:0000259" key="12">
    <source>
        <dbReference type="PROSITE" id="PS50227"/>
    </source>
</evidence>
<keyword evidence="15" id="KW-1185">Reference proteome</keyword>
<comment type="subcellular location">
    <subcellularLocation>
        <location evidence="1">Cell membrane</location>
        <topology evidence="1">Multi-pass membrane protein</topology>
    </subcellularLocation>
</comment>
<evidence type="ECO:0000256" key="4">
    <source>
        <dbReference type="ARBA" id="ARBA00022692"/>
    </source>
</evidence>
<keyword evidence="9" id="KW-0325">Glycoprotein</keyword>
<evidence type="ECO:0008006" key="16">
    <source>
        <dbReference type="Google" id="ProtNLM"/>
    </source>
</evidence>
<evidence type="ECO:0000256" key="1">
    <source>
        <dbReference type="ARBA" id="ARBA00004651"/>
    </source>
</evidence>
<feature type="transmembrane region" description="Helical" evidence="11">
    <location>
        <begin position="448"/>
        <end position="471"/>
    </location>
</feature>
<feature type="transmembrane region" description="Helical" evidence="11">
    <location>
        <begin position="211"/>
        <end position="231"/>
    </location>
</feature>
<dbReference type="SMART" id="SM00008">
    <property type="entry name" value="HormR"/>
    <property type="match status" value="1"/>
</dbReference>